<organism evidence="2 3">
    <name type="scientific">OM182 bacterium MED-G28</name>
    <dbReference type="NCBI Taxonomy" id="1986256"/>
    <lineage>
        <taxon>Bacteria</taxon>
        <taxon>Pseudomonadati</taxon>
        <taxon>Pseudomonadota</taxon>
        <taxon>Gammaproteobacteria</taxon>
        <taxon>OMG group</taxon>
        <taxon>OM182 clade</taxon>
    </lineage>
</organism>
<comment type="caution">
    <text evidence="2">The sequence shown here is derived from an EMBL/GenBank/DDBJ whole genome shotgun (WGS) entry which is preliminary data.</text>
</comment>
<name>A0A2A5W9N7_9GAMM</name>
<feature type="signal peptide" evidence="1">
    <location>
        <begin position="1"/>
        <end position="20"/>
    </location>
</feature>
<dbReference type="Proteomes" id="UP000219329">
    <property type="component" value="Unassembled WGS sequence"/>
</dbReference>
<evidence type="ECO:0000256" key="1">
    <source>
        <dbReference type="SAM" id="SignalP"/>
    </source>
</evidence>
<accession>A0A2A5W9N7</accession>
<feature type="chain" id="PRO_5013082769" evidence="1">
    <location>
        <begin position="21"/>
        <end position="83"/>
    </location>
</feature>
<keyword evidence="1" id="KW-0732">Signal</keyword>
<gene>
    <name evidence="2" type="ORF">CNF02_09680</name>
</gene>
<proteinExistence type="predicted"/>
<protein>
    <submittedName>
        <fullName evidence="2">Uncharacterized protein</fullName>
    </submittedName>
</protein>
<evidence type="ECO:0000313" key="3">
    <source>
        <dbReference type="Proteomes" id="UP000219329"/>
    </source>
</evidence>
<dbReference type="EMBL" id="NTJZ01000010">
    <property type="protein sequence ID" value="PDH33209.1"/>
    <property type="molecule type" value="Genomic_DNA"/>
</dbReference>
<sequence>MLRKRIPVFLAAMVAMPLHASCLGANLEYFPGVSCTQIALLVGIQTERRVQNILLVDNPRFVFNILYQTSLDYDAYERISNAK</sequence>
<dbReference type="AlphaFoldDB" id="A0A2A5W9N7"/>
<evidence type="ECO:0000313" key="2">
    <source>
        <dbReference type="EMBL" id="PDH33209.1"/>
    </source>
</evidence>
<reference evidence="2 3" key="1">
    <citation type="submission" date="2017-08" db="EMBL/GenBank/DDBJ databases">
        <title>Fine stratification of microbial communities through a metagenomic profile of the photic zone.</title>
        <authorList>
            <person name="Haro-Moreno J.M."/>
            <person name="Lopez-Perez M."/>
            <person name="De La Torre J."/>
            <person name="Picazo A."/>
            <person name="Camacho A."/>
            <person name="Rodriguez-Valera F."/>
        </authorList>
    </citation>
    <scope>NUCLEOTIDE SEQUENCE [LARGE SCALE GENOMIC DNA]</scope>
    <source>
        <strain evidence="2">MED-G28</strain>
    </source>
</reference>